<dbReference type="Pfam" id="PF12895">
    <property type="entry name" value="ANAPC3"/>
    <property type="match status" value="1"/>
</dbReference>
<keyword evidence="9" id="KW-1185">Reference proteome</keyword>
<dbReference type="PROSITE" id="PS50005">
    <property type="entry name" value="TPR"/>
    <property type="match status" value="5"/>
</dbReference>
<dbReference type="Pfam" id="PF14559">
    <property type="entry name" value="TPR_19"/>
    <property type="match status" value="1"/>
</dbReference>
<dbReference type="GO" id="GO:0005680">
    <property type="term" value="C:anaphase-promoting complex"/>
    <property type="evidence" value="ECO:0007669"/>
    <property type="project" value="UniProtKB-ARBA"/>
</dbReference>
<dbReference type="SUPFAM" id="SSF48452">
    <property type="entry name" value="TPR-like"/>
    <property type="match status" value="2"/>
</dbReference>
<feature type="compositionally biased region" description="Polar residues" evidence="7">
    <location>
        <begin position="351"/>
        <end position="369"/>
    </location>
</feature>
<evidence type="ECO:0000313" key="8">
    <source>
        <dbReference type="EMBL" id="KAI5430084.1"/>
    </source>
</evidence>
<protein>
    <submittedName>
        <fullName evidence="8">Cell division cycle protein 27 B, variant 2</fullName>
    </submittedName>
</protein>
<dbReference type="Gramene" id="Psat03G0460200-T2">
    <property type="protein sequence ID" value="KAI5430084.1"/>
    <property type="gene ID" value="KIW84_034602"/>
</dbReference>
<dbReference type="InterPro" id="IPR011990">
    <property type="entry name" value="TPR-like_helical_dom_sf"/>
</dbReference>
<dbReference type="Pfam" id="PF13432">
    <property type="entry name" value="TPR_16"/>
    <property type="match status" value="1"/>
</dbReference>
<organism evidence="8 9">
    <name type="scientific">Pisum sativum</name>
    <name type="common">Garden pea</name>
    <name type="synonym">Lathyrus oleraceus</name>
    <dbReference type="NCBI Taxonomy" id="3888"/>
    <lineage>
        <taxon>Eukaryota</taxon>
        <taxon>Viridiplantae</taxon>
        <taxon>Streptophyta</taxon>
        <taxon>Embryophyta</taxon>
        <taxon>Tracheophyta</taxon>
        <taxon>Spermatophyta</taxon>
        <taxon>Magnoliopsida</taxon>
        <taxon>eudicotyledons</taxon>
        <taxon>Gunneridae</taxon>
        <taxon>Pentapetalae</taxon>
        <taxon>rosids</taxon>
        <taxon>fabids</taxon>
        <taxon>Fabales</taxon>
        <taxon>Fabaceae</taxon>
        <taxon>Papilionoideae</taxon>
        <taxon>50 kb inversion clade</taxon>
        <taxon>NPAAA clade</taxon>
        <taxon>Hologalegina</taxon>
        <taxon>IRL clade</taxon>
        <taxon>Fabeae</taxon>
        <taxon>Lathyrus</taxon>
    </lineage>
</organism>
<evidence type="ECO:0000256" key="1">
    <source>
        <dbReference type="ARBA" id="ARBA00004123"/>
    </source>
</evidence>
<feature type="repeat" description="TPR" evidence="6">
    <location>
        <begin position="562"/>
        <end position="595"/>
    </location>
</feature>
<evidence type="ECO:0000256" key="3">
    <source>
        <dbReference type="ARBA" id="ARBA00022803"/>
    </source>
</evidence>
<evidence type="ECO:0000256" key="6">
    <source>
        <dbReference type="PROSITE-ProRule" id="PRU00339"/>
    </source>
</evidence>
<keyword evidence="8" id="KW-0131">Cell cycle</keyword>
<feature type="repeat" description="TPR" evidence="6">
    <location>
        <begin position="596"/>
        <end position="629"/>
    </location>
</feature>
<dbReference type="PANTHER" id="PTHR12558">
    <property type="entry name" value="CELL DIVISION CYCLE 16,23,27"/>
    <property type="match status" value="1"/>
</dbReference>
<dbReference type="EMBL" id="JAMSHJ010000003">
    <property type="protein sequence ID" value="KAI5430084.1"/>
    <property type="molecule type" value="Genomic_DNA"/>
</dbReference>
<dbReference type="GO" id="GO:0007091">
    <property type="term" value="P:metaphase/anaphase transition of mitotic cell cycle"/>
    <property type="evidence" value="ECO:0007669"/>
    <property type="project" value="TreeGrafter"/>
</dbReference>
<comment type="similarity">
    <text evidence="5">Belongs to the APC3/CDC27 family.</text>
</comment>
<dbReference type="GO" id="GO:0016567">
    <property type="term" value="P:protein ubiquitination"/>
    <property type="evidence" value="ECO:0007669"/>
    <property type="project" value="TreeGrafter"/>
</dbReference>
<dbReference type="GO" id="GO:0051301">
    <property type="term" value="P:cell division"/>
    <property type="evidence" value="ECO:0007669"/>
    <property type="project" value="UniProtKB-KW"/>
</dbReference>
<feature type="repeat" description="TPR" evidence="6">
    <location>
        <begin position="528"/>
        <end position="561"/>
    </location>
</feature>
<feature type="repeat" description="TPR" evidence="6">
    <location>
        <begin position="698"/>
        <end position="731"/>
    </location>
</feature>
<keyword evidence="4" id="KW-0539">Nucleus</keyword>
<dbReference type="Pfam" id="PF13181">
    <property type="entry name" value="TPR_8"/>
    <property type="match status" value="1"/>
</dbReference>
<dbReference type="FunFam" id="1.25.40.10:FF:000018">
    <property type="entry name" value="Cell division cycle protein 27 homolog B"/>
    <property type="match status" value="1"/>
</dbReference>
<dbReference type="AlphaFoldDB" id="A0A9D4Y1N0"/>
<dbReference type="InterPro" id="IPR019734">
    <property type="entry name" value="TPR_rpt"/>
</dbReference>
<keyword evidence="2" id="KW-0677">Repeat</keyword>
<dbReference type="Proteomes" id="UP001058974">
    <property type="component" value="Chromosome 3"/>
</dbReference>
<reference evidence="8 9" key="1">
    <citation type="journal article" date="2022" name="Nat. Genet.">
        <title>Improved pea reference genome and pan-genome highlight genomic features and evolutionary characteristics.</title>
        <authorList>
            <person name="Yang T."/>
            <person name="Liu R."/>
            <person name="Luo Y."/>
            <person name="Hu S."/>
            <person name="Wang D."/>
            <person name="Wang C."/>
            <person name="Pandey M.K."/>
            <person name="Ge S."/>
            <person name="Xu Q."/>
            <person name="Li N."/>
            <person name="Li G."/>
            <person name="Huang Y."/>
            <person name="Saxena R.K."/>
            <person name="Ji Y."/>
            <person name="Li M."/>
            <person name="Yan X."/>
            <person name="He Y."/>
            <person name="Liu Y."/>
            <person name="Wang X."/>
            <person name="Xiang C."/>
            <person name="Varshney R.K."/>
            <person name="Ding H."/>
            <person name="Gao S."/>
            <person name="Zong X."/>
        </authorList>
    </citation>
    <scope>NUCLEOTIDE SEQUENCE [LARGE SCALE GENOMIC DNA]</scope>
    <source>
        <strain evidence="8 9">cv. Zhongwan 6</strain>
    </source>
</reference>
<name>A0A9D4Y1N0_PEA</name>
<feature type="compositionally biased region" description="Polar residues" evidence="7">
    <location>
        <begin position="291"/>
        <end position="316"/>
    </location>
</feature>
<evidence type="ECO:0000256" key="5">
    <source>
        <dbReference type="ARBA" id="ARBA00038210"/>
    </source>
</evidence>
<dbReference type="SMART" id="SM00028">
    <property type="entry name" value="TPR"/>
    <property type="match status" value="7"/>
</dbReference>
<proteinExistence type="inferred from homology"/>
<comment type="subcellular location">
    <subcellularLocation>
        <location evidence="1">Nucleus</location>
    </subcellularLocation>
</comment>
<dbReference type="GO" id="GO:0005737">
    <property type="term" value="C:cytoplasm"/>
    <property type="evidence" value="ECO:0007669"/>
    <property type="project" value="TreeGrafter"/>
</dbReference>
<feature type="region of interest" description="Disordered" evidence="7">
    <location>
        <begin position="337"/>
        <end position="369"/>
    </location>
</feature>
<evidence type="ECO:0000256" key="7">
    <source>
        <dbReference type="SAM" id="MobiDB-lite"/>
    </source>
</evidence>
<evidence type="ECO:0000256" key="2">
    <source>
        <dbReference type="ARBA" id="ARBA00022737"/>
    </source>
</evidence>
<evidence type="ECO:0000256" key="4">
    <source>
        <dbReference type="ARBA" id="ARBA00023242"/>
    </source>
</evidence>
<dbReference type="GO" id="GO:0031145">
    <property type="term" value="P:anaphase-promoting complex-dependent catabolic process"/>
    <property type="evidence" value="ECO:0007669"/>
    <property type="project" value="TreeGrafter"/>
</dbReference>
<gene>
    <name evidence="8" type="ORF">KIW84_034602</name>
</gene>
<dbReference type="Pfam" id="PF00515">
    <property type="entry name" value="TPR_1"/>
    <property type="match status" value="1"/>
</dbReference>
<evidence type="ECO:0000313" key="9">
    <source>
        <dbReference type="Proteomes" id="UP001058974"/>
    </source>
</evidence>
<sequence>MEAILVDCVQKSLCHFMHSNAIFLSHRLCAEFPSETNLQLLAGCYLQSNQAHSAYHILKDNVFPFVCQYLVAVLHTMDLLNEAEAALCPANEPNAEVPNGSAGHHLLGLIYRYTDRRKSAIHHFKQALSMDPLMWAAYEELCILGKNIRCFSYISFPISFHYAIIIIINSSLFFEYLGAAEEATAFFGEAAALCIQKQYLNCSTSPKLHSSSADCNLVDSRHCVSEDTSPRQSKLKQGLKDPGNHHGAAILGGTSGQPISSGLSNISFYNTPSPMVTQLSGVAPPPLCRNVQPNGSNTSTQSAENSPRSTVNSTIQAPRRKFVDEGKLRKISGRLFSDSGPRRSLRLSGDASVNPNPNTTAVSGNGTSYTSKHLGGSKLSSMAFRSVTVRKGQPWANENIGEESILVGGQVLSGSKVITGASEILTLLKVLGEGFRLACLYRSQDALETYLKLPYKHYNTGWVLSQVGKVYCEFDYLEADRAFGLARQITPYNLEAMDVYSTVLYHLKEDMKLSYLAQELVHSDRLAPQSWCAMGNCYSLQKDHETALKTFQRAVQLNPRFAYAHTLCGHEYVALEDFENGIRCYQSALKVDARHYNAWYGLGMVYLRQEKFEFSEHHFQMAFQINPRSSVILSYLGTALHALKRSEEALVVMEKAILADKKNPVPMYQKANILMSLEKFDEALEVLEELKEYAPRESSVYALMGRIYKRRNMHERAMLHYGIALDLKPSATDAAAIKAAIEKLHVPDEMDDNL</sequence>
<keyword evidence="3 6" id="KW-0802">TPR repeat</keyword>
<comment type="caution">
    <text evidence="8">The sequence shown here is derived from an EMBL/GenBank/DDBJ whole genome shotgun (WGS) entry which is preliminary data.</text>
</comment>
<dbReference type="Gene3D" id="1.25.40.10">
    <property type="entry name" value="Tetratricopeptide repeat domain"/>
    <property type="match status" value="4"/>
</dbReference>
<accession>A0A9D4Y1N0</accession>
<feature type="region of interest" description="Disordered" evidence="7">
    <location>
        <begin position="284"/>
        <end position="317"/>
    </location>
</feature>
<dbReference type="PANTHER" id="PTHR12558:SF13">
    <property type="entry name" value="CELL DIVISION CYCLE PROTEIN 27 HOMOLOG"/>
    <property type="match status" value="1"/>
</dbReference>
<feature type="repeat" description="TPR" evidence="6">
    <location>
        <begin position="101"/>
        <end position="134"/>
    </location>
</feature>
<feature type="region of interest" description="Disordered" evidence="7">
    <location>
        <begin position="226"/>
        <end position="254"/>
    </location>
</feature>
<keyword evidence="8" id="KW-0132">Cell division</keyword>